<protein>
    <submittedName>
        <fullName evidence="1">Uncharacterized protein</fullName>
    </submittedName>
</protein>
<dbReference type="AlphaFoldDB" id="A0A8X6YNI7"/>
<proteinExistence type="predicted"/>
<evidence type="ECO:0000313" key="2">
    <source>
        <dbReference type="Proteomes" id="UP000886998"/>
    </source>
</evidence>
<feature type="non-terminal residue" evidence="1">
    <location>
        <position position="107"/>
    </location>
</feature>
<comment type="caution">
    <text evidence="1">The sequence shown here is derived from an EMBL/GenBank/DDBJ whole genome shotgun (WGS) entry which is preliminary data.</text>
</comment>
<name>A0A8X6YNI7_9ARAC</name>
<organism evidence="1 2">
    <name type="scientific">Trichonephila inaurata madagascariensis</name>
    <dbReference type="NCBI Taxonomy" id="2747483"/>
    <lineage>
        <taxon>Eukaryota</taxon>
        <taxon>Metazoa</taxon>
        <taxon>Ecdysozoa</taxon>
        <taxon>Arthropoda</taxon>
        <taxon>Chelicerata</taxon>
        <taxon>Arachnida</taxon>
        <taxon>Araneae</taxon>
        <taxon>Araneomorphae</taxon>
        <taxon>Entelegynae</taxon>
        <taxon>Araneoidea</taxon>
        <taxon>Nephilidae</taxon>
        <taxon>Trichonephila</taxon>
        <taxon>Trichonephila inaurata</taxon>
    </lineage>
</organism>
<accession>A0A8X6YNI7</accession>
<dbReference type="Proteomes" id="UP000886998">
    <property type="component" value="Unassembled WGS sequence"/>
</dbReference>
<gene>
    <name evidence="1" type="ORF">TNIN_421061</name>
</gene>
<dbReference type="OrthoDB" id="6433650at2759"/>
<reference evidence="1" key="1">
    <citation type="submission" date="2020-08" db="EMBL/GenBank/DDBJ databases">
        <title>Multicomponent nature underlies the extraordinary mechanical properties of spider dragline silk.</title>
        <authorList>
            <person name="Kono N."/>
            <person name="Nakamura H."/>
            <person name="Mori M."/>
            <person name="Yoshida Y."/>
            <person name="Ohtoshi R."/>
            <person name="Malay A.D."/>
            <person name="Moran D.A.P."/>
            <person name="Tomita M."/>
            <person name="Numata K."/>
            <person name="Arakawa K."/>
        </authorList>
    </citation>
    <scope>NUCLEOTIDE SEQUENCE</scope>
</reference>
<dbReference type="EMBL" id="BMAV01021828">
    <property type="protein sequence ID" value="GFY76270.1"/>
    <property type="molecule type" value="Genomic_DNA"/>
</dbReference>
<keyword evidence="2" id="KW-1185">Reference proteome</keyword>
<evidence type="ECO:0000313" key="1">
    <source>
        <dbReference type="EMBL" id="GFY76270.1"/>
    </source>
</evidence>
<sequence>CNSRCGGGRVQFGKCGDQRRAKGSGEKLFKECEVKDCFQIKENARGDFGSSPSWTKREDRCLCCVTGSGEKSIRKPTRIIYYEIPKPKFRGMSVTEHDYKIHPIKKR</sequence>